<evidence type="ECO:0000313" key="2">
    <source>
        <dbReference type="Proteomes" id="UP001281761"/>
    </source>
</evidence>
<accession>A0ABQ9WXV2</accession>
<reference evidence="1 2" key="1">
    <citation type="journal article" date="2022" name="bioRxiv">
        <title>Genomics of Preaxostyla Flagellates Illuminates Evolutionary Transitions and the Path Towards Mitochondrial Loss.</title>
        <authorList>
            <person name="Novak L.V.F."/>
            <person name="Treitli S.C."/>
            <person name="Pyrih J."/>
            <person name="Halakuc P."/>
            <person name="Pipaliya S.V."/>
            <person name="Vacek V."/>
            <person name="Brzon O."/>
            <person name="Soukal P."/>
            <person name="Eme L."/>
            <person name="Dacks J.B."/>
            <person name="Karnkowska A."/>
            <person name="Elias M."/>
            <person name="Hampl V."/>
        </authorList>
    </citation>
    <scope>NUCLEOTIDE SEQUENCE [LARGE SCALE GENOMIC DNA]</scope>
    <source>
        <strain evidence="1">NAU3</strain>
        <tissue evidence="1">Gut</tissue>
    </source>
</reference>
<evidence type="ECO:0000313" key="1">
    <source>
        <dbReference type="EMBL" id="KAK2944346.1"/>
    </source>
</evidence>
<protein>
    <recommendedName>
        <fullName evidence="3">VWFA domain-containing protein</fullName>
    </recommendedName>
</protein>
<gene>
    <name evidence="1" type="ORF">BLNAU_20740</name>
</gene>
<keyword evidence="2" id="KW-1185">Reference proteome</keyword>
<comment type="caution">
    <text evidence="1">The sequence shown here is derived from an EMBL/GenBank/DDBJ whole genome shotgun (WGS) entry which is preliminary data.</text>
</comment>
<evidence type="ECO:0008006" key="3">
    <source>
        <dbReference type="Google" id="ProtNLM"/>
    </source>
</evidence>
<dbReference type="Proteomes" id="UP001281761">
    <property type="component" value="Unassembled WGS sequence"/>
</dbReference>
<organism evidence="1 2">
    <name type="scientific">Blattamonas nauphoetae</name>
    <dbReference type="NCBI Taxonomy" id="2049346"/>
    <lineage>
        <taxon>Eukaryota</taxon>
        <taxon>Metamonada</taxon>
        <taxon>Preaxostyla</taxon>
        <taxon>Oxymonadida</taxon>
        <taxon>Blattamonas</taxon>
    </lineage>
</organism>
<sequence length="802" mass="88999">MALKPRPRNFFAIDVSGSTSNEFYWKHVESIFHDNFHENDIILCWNHQTMFIDKEKALKLFAKRKGIGGTRPSGILRAIGQVLDVSKFNLILITDGDIDPAEIDACDELSSQNKIIFALTTAYILPQTKKVNMSVVASFSRYSPSTITVLKNETRYNMVMPLQTVTESDIALLHGIDRIESVEHLARIYDRLSLALSIRVLGSKGDVDLHNAFVNLKKRLSKSFSKGGFEAPKALATALDKHDQEAALRAGSVLVESYVVPDNFDVMINRLIFLSSGGLRFVFSPSEIQAARAVRASETDEVTVIEAVELDYTPLNNATFQCPITTDDEVDPCIMVALPEQPLLIGLPKKQVDFLIDSPLNALHSPAFLDSIVAHLDHPVSLSMVRSVQNTSNAIWSSPMTRRNLLGFLPLGPHKSHVQASDWTLSQLISGGKRVGNSHLWFAVVWMLVKRGRVPFLKEVEPFLEEQLVFRQTTARTSASLTGLTNFVTTPVRFDGALFFCLFSEMFKTKPDVTANPLRLHIPHIVELLELAELVKISVPPALLSFIHRTAALLALLSVVKQMGTDPFRTLMAGLVQRIFFVDRSKIGDDIKGNHAQRSTAVLLDGPPTADQTELILSHLPAACRRVPPNELFALSLLVNPSQSAVDVQIALNATFPPLPAPAVNWAHYEGHAHQLLHIPICPATLRPYSRVNHAPWETQLAAIVGDLKDKRVFSFHKMLMVFVGRIQRIPSVDELLLDMAFRLSHSSRPVTTLPSDAVLLVSSTLDDFAPLLQDNLKAAISRFRSAGSRDARKEMEKDGRS</sequence>
<name>A0ABQ9WXV2_9EUKA</name>
<proteinExistence type="predicted"/>
<dbReference type="EMBL" id="JARBJD010000303">
    <property type="protein sequence ID" value="KAK2944346.1"/>
    <property type="molecule type" value="Genomic_DNA"/>
</dbReference>